<dbReference type="Pfam" id="PF09546">
    <property type="entry name" value="Spore_III_AE"/>
    <property type="match status" value="1"/>
</dbReference>
<keyword evidence="1" id="KW-0812">Transmembrane</keyword>
<feature type="transmembrane region" description="Helical" evidence="1">
    <location>
        <begin position="360"/>
        <end position="382"/>
    </location>
</feature>
<dbReference type="PATRIC" id="fig|1121338.3.peg.84"/>
<feature type="transmembrane region" description="Helical" evidence="1">
    <location>
        <begin position="241"/>
        <end position="263"/>
    </location>
</feature>
<feature type="transmembrane region" description="Helical" evidence="1">
    <location>
        <begin position="159"/>
        <end position="181"/>
    </location>
</feature>
<name>A0A151B718_9CLOT</name>
<sequence>MENKRLIFIVLMVISLITMPIVAKASGISNMPNNLTERQSNEINKLYEYISNMKTDYEILNDFDAKTYIENFIQTGESGVTFSKVIKYLSKYLFIEIGSTIKFIGILIIISIICVLLNNLQNILSDGEITNIAYFACYSMIIIILAKSFYIGIDLAKSTIITLTNFMAALMPVLMMLLASVGGFTQAASMDPIIIGVTSIGARIFVDFVIPLAIMSFVTVFVNNISSDYKISRLSKLLNQVVLWTQGIIMTIFVGVISVRGIVSQTIDQVTLKTAKFAVDSFVPIIGKSISDAIATVAGYSLLLKSALGVLGLFLIIIIVLLPILKLLIMAILYKLTAALLEPISDSKIIKCIDSAGDSLILIMSCVISISIMSFIMIAIVASTGRAIMYG</sequence>
<organism evidence="2 3">
    <name type="scientific">Clostridium tepidiprofundi DSM 19306</name>
    <dbReference type="NCBI Taxonomy" id="1121338"/>
    <lineage>
        <taxon>Bacteria</taxon>
        <taxon>Bacillati</taxon>
        <taxon>Bacillota</taxon>
        <taxon>Clostridia</taxon>
        <taxon>Eubacteriales</taxon>
        <taxon>Clostridiaceae</taxon>
        <taxon>Clostridium</taxon>
    </lineage>
</organism>
<proteinExistence type="predicted"/>
<evidence type="ECO:0000313" key="2">
    <source>
        <dbReference type="EMBL" id="KYH35689.1"/>
    </source>
</evidence>
<accession>A0A151B718</accession>
<reference evidence="2 3" key="1">
    <citation type="submission" date="2016-02" db="EMBL/GenBank/DDBJ databases">
        <title>Genome sequence of Clostridium tepidiprofundi DSM 19306.</title>
        <authorList>
            <person name="Poehlein A."/>
            <person name="Daniel R."/>
        </authorList>
    </citation>
    <scope>NUCLEOTIDE SEQUENCE [LARGE SCALE GENOMIC DNA]</scope>
    <source>
        <strain evidence="2 3">DSM 19306</strain>
    </source>
</reference>
<protein>
    <submittedName>
        <fullName evidence="2">Stage III sporulation protein AE</fullName>
    </submittedName>
</protein>
<feature type="transmembrane region" description="Helical" evidence="1">
    <location>
        <begin position="193"/>
        <end position="221"/>
    </location>
</feature>
<feature type="transmembrane region" description="Helical" evidence="1">
    <location>
        <begin position="132"/>
        <end position="153"/>
    </location>
</feature>
<dbReference type="EMBL" id="LTBA01000001">
    <property type="protein sequence ID" value="KYH35689.1"/>
    <property type="molecule type" value="Genomic_DNA"/>
</dbReference>
<dbReference type="AlphaFoldDB" id="A0A151B718"/>
<gene>
    <name evidence="2" type="primary">spoIIIAE</name>
    <name evidence="2" type="ORF">CLTEP_00820</name>
</gene>
<feature type="transmembrane region" description="Helical" evidence="1">
    <location>
        <begin position="310"/>
        <end position="334"/>
    </location>
</feature>
<dbReference type="NCBIfam" id="TIGR02829">
    <property type="entry name" value="spore_III_AE"/>
    <property type="match status" value="1"/>
</dbReference>
<evidence type="ECO:0000313" key="3">
    <source>
        <dbReference type="Proteomes" id="UP000075531"/>
    </source>
</evidence>
<dbReference type="OrthoDB" id="1706761at2"/>
<evidence type="ECO:0000256" key="1">
    <source>
        <dbReference type="SAM" id="Phobius"/>
    </source>
</evidence>
<dbReference type="RefSeq" id="WP_066820875.1">
    <property type="nucleotide sequence ID" value="NZ_LTBA01000001.1"/>
</dbReference>
<comment type="caution">
    <text evidence="2">The sequence shown here is derived from an EMBL/GenBank/DDBJ whole genome shotgun (WGS) entry which is preliminary data.</text>
</comment>
<feature type="transmembrane region" description="Helical" evidence="1">
    <location>
        <begin position="100"/>
        <end position="120"/>
    </location>
</feature>
<dbReference type="Proteomes" id="UP000075531">
    <property type="component" value="Unassembled WGS sequence"/>
</dbReference>
<keyword evidence="1" id="KW-1133">Transmembrane helix</keyword>
<dbReference type="STRING" id="1121338.CLTEP_00820"/>
<keyword evidence="1" id="KW-0472">Membrane</keyword>
<dbReference type="InterPro" id="IPR014194">
    <property type="entry name" value="Spore_III_AE"/>
</dbReference>
<keyword evidence="3" id="KW-1185">Reference proteome</keyword>